<reference evidence="1" key="1">
    <citation type="submission" date="2020-01" db="EMBL/GenBank/DDBJ databases">
        <title>Genome sequence of Kobresia littledalei, the first chromosome-level genome in the family Cyperaceae.</title>
        <authorList>
            <person name="Qu G."/>
        </authorList>
    </citation>
    <scope>NUCLEOTIDE SEQUENCE</scope>
    <source>
        <strain evidence="1">C.B.Clarke</strain>
        <tissue evidence="1">Leaf</tissue>
    </source>
</reference>
<organism evidence="1 2">
    <name type="scientific">Carex littledalei</name>
    <dbReference type="NCBI Taxonomy" id="544730"/>
    <lineage>
        <taxon>Eukaryota</taxon>
        <taxon>Viridiplantae</taxon>
        <taxon>Streptophyta</taxon>
        <taxon>Embryophyta</taxon>
        <taxon>Tracheophyta</taxon>
        <taxon>Spermatophyta</taxon>
        <taxon>Magnoliopsida</taxon>
        <taxon>Liliopsida</taxon>
        <taxon>Poales</taxon>
        <taxon>Cyperaceae</taxon>
        <taxon>Cyperoideae</taxon>
        <taxon>Cariceae</taxon>
        <taxon>Carex</taxon>
        <taxon>Carex subgen. Euthyceras</taxon>
    </lineage>
</organism>
<sequence>MIFYQKVDKEDKDFNIMRDGKVCKGKHGYVKDHNTDMLMQEHTDVFYRNNLSPIKFVKHKGQEALLSAMQKLKEGQYLYSSLINYNCIIIL</sequence>
<evidence type="ECO:0000313" key="2">
    <source>
        <dbReference type="Proteomes" id="UP000623129"/>
    </source>
</evidence>
<name>A0A833QJQ8_9POAL</name>
<evidence type="ECO:0000313" key="1">
    <source>
        <dbReference type="EMBL" id="KAF3321216.1"/>
    </source>
</evidence>
<dbReference type="EMBL" id="SWLB01000027">
    <property type="protein sequence ID" value="KAF3321216.1"/>
    <property type="molecule type" value="Genomic_DNA"/>
</dbReference>
<comment type="caution">
    <text evidence="1">The sequence shown here is derived from an EMBL/GenBank/DDBJ whole genome shotgun (WGS) entry which is preliminary data.</text>
</comment>
<dbReference type="Proteomes" id="UP000623129">
    <property type="component" value="Unassembled WGS sequence"/>
</dbReference>
<keyword evidence="2" id="KW-1185">Reference proteome</keyword>
<protein>
    <submittedName>
        <fullName evidence="1">Uncharacterized protein</fullName>
    </submittedName>
</protein>
<dbReference type="AlphaFoldDB" id="A0A833QJQ8"/>
<accession>A0A833QJQ8</accession>
<proteinExistence type="predicted"/>
<gene>
    <name evidence="1" type="ORF">FCM35_KLT14469</name>
</gene>